<keyword evidence="1" id="KW-1133">Transmembrane helix</keyword>
<dbReference type="EMBL" id="CP003929">
    <property type="protein sequence ID" value="AGB36817.1"/>
    <property type="molecule type" value="Genomic_DNA"/>
</dbReference>
<organism evidence="2 3">
    <name type="scientific">Natronococcus occultus SP4</name>
    <dbReference type="NCBI Taxonomy" id="694430"/>
    <lineage>
        <taxon>Archaea</taxon>
        <taxon>Methanobacteriati</taxon>
        <taxon>Methanobacteriota</taxon>
        <taxon>Stenosarchaea group</taxon>
        <taxon>Halobacteria</taxon>
        <taxon>Halobacteriales</taxon>
        <taxon>Natrialbaceae</taxon>
        <taxon>Natronococcus</taxon>
    </lineage>
</organism>
<evidence type="ECO:0000313" key="2">
    <source>
        <dbReference type="EMBL" id="AGB36817.1"/>
    </source>
</evidence>
<dbReference type="RefSeq" id="WP_015320271.1">
    <property type="nucleotide sequence ID" value="NC_019974.1"/>
</dbReference>
<keyword evidence="3" id="KW-1185">Reference proteome</keyword>
<dbReference type="HOGENOM" id="CLU_2766201_0_0_2"/>
<gene>
    <name evidence="2" type="ORF">Natoc_0969</name>
</gene>
<keyword evidence="1" id="KW-0812">Transmembrane</keyword>
<feature type="transmembrane region" description="Helical" evidence="1">
    <location>
        <begin position="12"/>
        <end position="31"/>
    </location>
</feature>
<proteinExistence type="predicted"/>
<evidence type="ECO:0000256" key="1">
    <source>
        <dbReference type="SAM" id="Phobius"/>
    </source>
</evidence>
<evidence type="ECO:0000313" key="3">
    <source>
        <dbReference type="Proteomes" id="UP000010878"/>
    </source>
</evidence>
<reference evidence="2 3" key="1">
    <citation type="submission" date="2012-11" db="EMBL/GenBank/DDBJ databases">
        <title>FINISHED of Natronococcus occultus SP4, DSM 3396.</title>
        <authorList>
            <consortium name="DOE Joint Genome Institute"/>
            <person name="Eisen J."/>
            <person name="Huntemann M."/>
            <person name="Wei C.-L."/>
            <person name="Han J."/>
            <person name="Detter J.C."/>
            <person name="Han C."/>
            <person name="Tapia R."/>
            <person name="Chen A."/>
            <person name="Kyrpides N."/>
            <person name="Mavromatis K."/>
            <person name="Markowitz V."/>
            <person name="Szeto E."/>
            <person name="Ivanova N."/>
            <person name="Mikhailova N."/>
            <person name="Ovchinnikova G."/>
            <person name="Pagani I."/>
            <person name="Pati A."/>
            <person name="Goodwin L."/>
            <person name="Nordberg H.P."/>
            <person name="Cantor M.N."/>
            <person name="Hua S.X."/>
            <person name="Woyke T."/>
            <person name="Eisen J."/>
            <person name="Klenk H.-P."/>
            <person name="Klenk H.-P."/>
        </authorList>
    </citation>
    <scope>NUCLEOTIDE SEQUENCE [LARGE SCALE GENOMIC DNA]</scope>
    <source>
        <strain evidence="2 3">SP4</strain>
    </source>
</reference>
<dbReference type="AlphaFoldDB" id="L0JUZ4"/>
<dbReference type="KEGG" id="nou:Natoc_0969"/>
<dbReference type="GeneID" id="14402167"/>
<dbReference type="STRING" id="694430.Natoc_0969"/>
<feature type="transmembrane region" description="Helical" evidence="1">
    <location>
        <begin position="37"/>
        <end position="55"/>
    </location>
</feature>
<protein>
    <submittedName>
        <fullName evidence="2">Uncharacterized protein</fullName>
    </submittedName>
</protein>
<accession>L0JUZ4</accession>
<dbReference type="Proteomes" id="UP000010878">
    <property type="component" value="Chromosome"/>
</dbReference>
<name>L0JUZ4_9EURY</name>
<sequence>MTDRRLHRKLNAIVLLLVLLTGAVFGIATVFAPAALLAAGLGTVMIGAILIPYAMSSPDGNAEAEPSAE</sequence>
<keyword evidence="1" id="KW-0472">Membrane</keyword>